<gene>
    <name evidence="3" type="ORF">BN1205_029230</name>
</gene>
<sequence>MIRFFQVAFAASSMLASLASARFDFENVHSHQTQGLISGTGSPVVSVVRRPGGRRVWKIEAEAEQRLLEKELGKMTALAREMQTVLNTAQWSPPEWQGLNIGKASVLMRNQRDFEKALKDIAEAASEEKRRIIRDLAASNIADCPECRAIPPRESGGASEEEASTVETPTDEVPPEEDVPSVPDDEGTEDVPERTPGPAEEVPPEEAEPPENEGTKEAPEQRPSTGTQAPLPSSEEVPPASADEAPEEPTAQEEIPQPTVPEPSPIKGPVTPELTPQEKVCSEGL</sequence>
<evidence type="ECO:0000256" key="1">
    <source>
        <dbReference type="SAM" id="MobiDB-lite"/>
    </source>
</evidence>
<feature type="compositionally biased region" description="Acidic residues" evidence="1">
    <location>
        <begin position="202"/>
        <end position="211"/>
    </location>
</feature>
<reference evidence="3" key="1">
    <citation type="journal article" date="2015" name="PLoS ONE">
        <title>Comprehensive Evaluation of Toxoplasma gondii VEG and Neospora caninum LIV Genomes with Tachyzoite Stage Transcriptome and Proteome Defines Novel Transcript Features.</title>
        <authorList>
            <person name="Ramaprasad A."/>
            <person name="Mourier T."/>
            <person name="Naeem R."/>
            <person name="Malas T.B."/>
            <person name="Moussa E."/>
            <person name="Panigrahi A."/>
            <person name="Vermont S.J."/>
            <person name="Otto T.D."/>
            <person name="Wastling J."/>
            <person name="Pain A."/>
        </authorList>
    </citation>
    <scope>NUCLEOTIDE SEQUENCE</scope>
    <source>
        <strain evidence="3">VEG</strain>
    </source>
</reference>
<feature type="compositionally biased region" description="Acidic residues" evidence="1">
    <location>
        <begin position="159"/>
        <end position="190"/>
    </location>
</feature>
<accession>A0A0F7VDV8</accession>
<dbReference type="AlphaFoldDB" id="A0A0F7VDV8"/>
<evidence type="ECO:0000313" key="3">
    <source>
        <dbReference type="EMBL" id="CEL78755.1"/>
    </source>
</evidence>
<evidence type="ECO:0000256" key="2">
    <source>
        <dbReference type="SAM" id="SignalP"/>
    </source>
</evidence>
<feature type="signal peptide" evidence="2">
    <location>
        <begin position="1"/>
        <end position="21"/>
    </location>
</feature>
<proteinExistence type="predicted"/>
<feature type="compositionally biased region" description="Low complexity" evidence="1">
    <location>
        <begin position="229"/>
        <end position="243"/>
    </location>
</feature>
<name>A0A0F7VDV8_TOXGV</name>
<protein>
    <submittedName>
        <fullName evidence="3">Uncharacterized protein</fullName>
    </submittedName>
</protein>
<keyword evidence="2" id="KW-0732">Signal</keyword>
<dbReference type="EMBL" id="LN714502">
    <property type="protein sequence ID" value="CEL78755.1"/>
    <property type="molecule type" value="Genomic_DNA"/>
</dbReference>
<feature type="chain" id="PRO_5002523905" evidence="2">
    <location>
        <begin position="22"/>
        <end position="285"/>
    </location>
</feature>
<organism evidence="3">
    <name type="scientific">Toxoplasma gondii (strain ATCC 50861 / VEG)</name>
    <dbReference type="NCBI Taxonomy" id="432359"/>
    <lineage>
        <taxon>Eukaryota</taxon>
        <taxon>Sar</taxon>
        <taxon>Alveolata</taxon>
        <taxon>Apicomplexa</taxon>
        <taxon>Conoidasida</taxon>
        <taxon>Coccidia</taxon>
        <taxon>Eucoccidiorida</taxon>
        <taxon>Eimeriorina</taxon>
        <taxon>Sarcocystidae</taxon>
        <taxon>Toxoplasma</taxon>
    </lineage>
</organism>
<feature type="region of interest" description="Disordered" evidence="1">
    <location>
        <begin position="146"/>
        <end position="285"/>
    </location>
</feature>